<dbReference type="EMBL" id="JBBMFT010000001">
    <property type="protein sequence ID" value="MEQ2455303.1"/>
    <property type="molecule type" value="Genomic_DNA"/>
</dbReference>
<accession>A0ABV1EPV8</accession>
<evidence type="ECO:0000313" key="3">
    <source>
        <dbReference type="EMBL" id="MEQ2455303.1"/>
    </source>
</evidence>
<dbReference type="RefSeq" id="WP_349139002.1">
    <property type="nucleotide sequence ID" value="NZ_JBBMFT010000001.1"/>
</dbReference>
<protein>
    <submittedName>
        <fullName evidence="3">Peptidase</fullName>
    </submittedName>
</protein>
<dbReference type="Proteomes" id="UP001440599">
    <property type="component" value="Unassembled WGS sequence"/>
</dbReference>
<organism evidence="3 4">
    <name type="scientific">Flavonifractor hominis</name>
    <dbReference type="NCBI Taxonomy" id="3133178"/>
    <lineage>
        <taxon>Bacteria</taxon>
        <taxon>Bacillati</taxon>
        <taxon>Bacillota</taxon>
        <taxon>Clostridia</taxon>
        <taxon>Eubacteriales</taxon>
        <taxon>Oscillospiraceae</taxon>
        <taxon>Flavonifractor</taxon>
    </lineage>
</organism>
<sequence>MNDFRRRSATLLLALALGLGLLPTAQAEDSVITIRDARDLIELARDCTSDTWSKGRTVVLAEDISLAGTDFSTIPVFRGTFDGAGHTITGFTWLDKGSKTGLFRTLAEGALVKNLTLDGVVAPGGSQDQVGILAGENYGTIEAVTITGDVTGDEDVGAVVGFNGSTGVLRSCVNKAEVTGNTHSGGIAGHNEGLIDHCTNQGEINTGGNDAATDTGGITGLNSGTIQSCVNTSTVGYSHTGYNTGGIAGRQDGTILSSTNRGAILGRKDVGGIVGQFEPYTVLSYGESPIDQLDEALGGLSALMSQFAGQVHTVTGNAIGDTSAIQSSLSAIQDTADGLASDLSADTAAAADPVYESVQAINSAMGTLLDEVDAFAQSANSDLEEINVQITALRKGLSSLSGALDSGLSDTAENVSFTLDLLEYERNGLVSEIQGTAQDVHNIEAFGKQALQSLGQGDLSGVLEAYERYGIGSIDLQGRINRINTHLKNLPSEVHSLADRLSELWSDTSSSISDAKGDMQQASAALETTISALNTHAKAFSDGSVEQLRVVNTQMNRIEDTLNQYRTTLQEKGQQRLDELDQHLDAIGDQVTQMTQGATQANQQLYDTTTAIIQQLDAVRQAISGLTKTPEKTVEENTSEQAAQSGPGRVCDCRNEGEIQADANAGGIAGIVSPELSMDPEEDLNLDLDEEHLLVDTTTLLKAIVYHCDNRGDVSAKNECAGGILGRAEVGATLSCTSMGSVSADGGNYVGGIAGLSRALIRSCAAQADLSGDSSLGGIVGEGHDIQNCAAMTRLYGNGERQGAVAGWADGTVSDNYYLREDAVGVDGIDYEGQTTPLSFSEFSKLETVPQDFLSFSVTFQAGDQVVACIDVPYGGRLASADFPEVPSDGGRYGEWAPFDRDYITRSLTVEAVYEDWVTTISSGGTRPLLLAEGDFSPNALLTVQMRDDRPVSGAVAAYDYTITDGTITPDTVTLRVLADDADGVALYQDGNLLPVEAQRDGSYLVFEAPGDGTVVLTASTTTPILLWSIAAAAAGVVVLLLLYRRRASKKDRTSV</sequence>
<keyword evidence="1" id="KW-0812">Transmembrane</keyword>
<dbReference type="Gene3D" id="2.160.20.110">
    <property type="match status" value="2"/>
</dbReference>
<feature type="signal peptide" evidence="2">
    <location>
        <begin position="1"/>
        <end position="27"/>
    </location>
</feature>
<keyword evidence="1" id="KW-1133">Transmembrane helix</keyword>
<keyword evidence="1" id="KW-0472">Membrane</keyword>
<dbReference type="Gene3D" id="1.10.287.1490">
    <property type="match status" value="1"/>
</dbReference>
<dbReference type="SUPFAM" id="SSF58100">
    <property type="entry name" value="Bacterial hemolysins"/>
    <property type="match status" value="1"/>
</dbReference>
<comment type="caution">
    <text evidence="3">The sequence shown here is derived from an EMBL/GenBank/DDBJ whole genome shotgun (WGS) entry which is preliminary data.</text>
</comment>
<feature type="chain" id="PRO_5046710542" evidence="2">
    <location>
        <begin position="28"/>
        <end position="1056"/>
    </location>
</feature>
<evidence type="ECO:0000256" key="1">
    <source>
        <dbReference type="SAM" id="Phobius"/>
    </source>
</evidence>
<gene>
    <name evidence="3" type="ORF">WMO45_02115</name>
</gene>
<evidence type="ECO:0000313" key="4">
    <source>
        <dbReference type="Proteomes" id="UP001440599"/>
    </source>
</evidence>
<name>A0ABV1EPV8_9FIRM</name>
<evidence type="ECO:0000256" key="2">
    <source>
        <dbReference type="SAM" id="SignalP"/>
    </source>
</evidence>
<keyword evidence="2" id="KW-0732">Signal</keyword>
<reference evidence="3 4" key="1">
    <citation type="submission" date="2024-03" db="EMBL/GenBank/DDBJ databases">
        <title>Human intestinal bacterial collection.</title>
        <authorList>
            <person name="Pauvert C."/>
            <person name="Hitch T.C.A."/>
            <person name="Clavel T."/>
        </authorList>
    </citation>
    <scope>NUCLEOTIDE SEQUENCE [LARGE SCALE GENOMIC DNA]</scope>
    <source>
        <strain evidence="3 4">CLA-AP-H34</strain>
    </source>
</reference>
<proteinExistence type="predicted"/>
<feature type="transmembrane region" description="Helical" evidence="1">
    <location>
        <begin position="1025"/>
        <end position="1044"/>
    </location>
</feature>
<keyword evidence="4" id="KW-1185">Reference proteome</keyword>